<accession>A0A2H5X8K5</accession>
<evidence type="ECO:0000256" key="1">
    <source>
        <dbReference type="SAM" id="MobiDB-lite"/>
    </source>
</evidence>
<dbReference type="InterPro" id="IPR011989">
    <property type="entry name" value="ARM-like"/>
</dbReference>
<dbReference type="Gene3D" id="1.25.10.10">
    <property type="entry name" value="Leucine-rich Repeat Variant"/>
    <property type="match status" value="2"/>
</dbReference>
<name>A0A2H5X8K5_9BACT</name>
<dbReference type="SUPFAM" id="SSF48371">
    <property type="entry name" value="ARM repeat"/>
    <property type="match status" value="1"/>
</dbReference>
<dbReference type="SMART" id="SM00567">
    <property type="entry name" value="EZ_HEAT"/>
    <property type="match status" value="5"/>
</dbReference>
<keyword evidence="2" id="KW-0456">Lyase</keyword>
<dbReference type="EC" id="4.-.-.-" evidence="2"/>
<proteinExistence type="predicted"/>
<gene>
    <name evidence="2" type="primary">cpcE</name>
    <name evidence="2" type="ORF">HRbin17_00005</name>
</gene>
<organism evidence="2 3">
    <name type="scientific">Candidatus Fervidibacter japonicus</name>
    <dbReference type="NCBI Taxonomy" id="2035412"/>
    <lineage>
        <taxon>Bacteria</taxon>
        <taxon>Candidatus Fervidibacterota</taxon>
        <taxon>Candidatus Fervidibacter</taxon>
    </lineage>
</organism>
<dbReference type="GO" id="GO:0016491">
    <property type="term" value="F:oxidoreductase activity"/>
    <property type="evidence" value="ECO:0007669"/>
    <property type="project" value="TreeGrafter"/>
</dbReference>
<reference evidence="3" key="1">
    <citation type="submission" date="2017-09" db="EMBL/GenBank/DDBJ databases">
        <title>Metaegenomics of thermophilic ammonia-oxidizing enrichment culture.</title>
        <authorList>
            <person name="Kato S."/>
            <person name="Suzuki K."/>
        </authorList>
    </citation>
    <scope>NUCLEOTIDE SEQUENCE [LARGE SCALE GENOMIC DNA]</scope>
</reference>
<evidence type="ECO:0000313" key="2">
    <source>
        <dbReference type="EMBL" id="GBC97518.1"/>
    </source>
</evidence>
<dbReference type="EMBL" id="BEHT01000001">
    <property type="protein sequence ID" value="GBC97518.1"/>
    <property type="molecule type" value="Genomic_DNA"/>
</dbReference>
<comment type="caution">
    <text evidence="2">The sequence shown here is derived from an EMBL/GenBank/DDBJ whole genome shotgun (WGS) entry which is preliminary data.</text>
</comment>
<dbReference type="PANTHER" id="PTHR12697">
    <property type="entry name" value="PBS LYASE HEAT-LIKE PROTEIN"/>
    <property type="match status" value="1"/>
</dbReference>
<feature type="region of interest" description="Disordered" evidence="1">
    <location>
        <begin position="303"/>
        <end position="327"/>
    </location>
</feature>
<protein>
    <submittedName>
        <fullName evidence="2">Phycocyanobilin lyase subunit alpha</fullName>
        <ecNumber evidence="2">4.-.-.-</ecNumber>
    </submittedName>
</protein>
<dbReference type="InterPro" id="IPR016024">
    <property type="entry name" value="ARM-type_fold"/>
</dbReference>
<dbReference type="GO" id="GO:0016829">
    <property type="term" value="F:lyase activity"/>
    <property type="evidence" value="ECO:0007669"/>
    <property type="project" value="UniProtKB-KW"/>
</dbReference>
<dbReference type="PANTHER" id="PTHR12697:SF5">
    <property type="entry name" value="DEOXYHYPUSINE HYDROXYLASE"/>
    <property type="match status" value="1"/>
</dbReference>
<dbReference type="InterPro" id="IPR004155">
    <property type="entry name" value="PBS_lyase_HEAT"/>
</dbReference>
<feature type="region of interest" description="Disordered" evidence="1">
    <location>
        <begin position="231"/>
        <end position="250"/>
    </location>
</feature>
<sequence>MDLIARLIEQLASDDEVVRVQAGELLLQMGTAAVRPLVDALQNPRHPARPMIAATLGQLGDRRAVEPLIAALQDPDKAVRFHAALALAKLKDRRAVRPLIRALFDEMPPLEPDPLTGELLTVRAAAAQALGELRATEAIPALRVLLTDENYPTRQAAVLALLRIGTPEAVQAVAEALLREHGPMPWEVILRRLARIPSLEAQMALERLSHHPNPQVQALAKHLLAERNAAMTPPAPEDRPDPPPSGSPPAMCSLSRWLSRWSTKLAVGGLLLIAVAALWQWSRWAAATIAVACSLVAVHHRRRTTKPPTVSAPPPLLSSSSWRDETR</sequence>
<dbReference type="Proteomes" id="UP000236173">
    <property type="component" value="Unassembled WGS sequence"/>
</dbReference>
<dbReference type="AlphaFoldDB" id="A0A2H5X8K5"/>
<dbReference type="Pfam" id="PF13646">
    <property type="entry name" value="HEAT_2"/>
    <property type="match status" value="2"/>
</dbReference>
<evidence type="ECO:0000313" key="3">
    <source>
        <dbReference type="Proteomes" id="UP000236173"/>
    </source>
</evidence>